<protein>
    <submittedName>
        <fullName evidence="1">Putative head decoration protein</fullName>
    </submittedName>
</protein>
<dbReference type="AlphaFoldDB" id="G5SAQ1"/>
<evidence type="ECO:0000313" key="2">
    <source>
        <dbReference type="Proteomes" id="UP000003536"/>
    </source>
</evidence>
<evidence type="ECO:0000313" key="1">
    <source>
        <dbReference type="EMBL" id="EHD03821.1"/>
    </source>
</evidence>
<organism evidence="1 2">
    <name type="scientific">Salmonella enterica subsp. enterica serovar Wandsworth str. A4-580</name>
    <dbReference type="NCBI Taxonomy" id="913086"/>
    <lineage>
        <taxon>Bacteria</taxon>
        <taxon>Pseudomonadati</taxon>
        <taxon>Pseudomonadota</taxon>
        <taxon>Gammaproteobacteria</taxon>
        <taxon>Enterobacterales</taxon>
        <taxon>Enterobacteriaceae</taxon>
        <taxon>Salmonella</taxon>
    </lineage>
</organism>
<dbReference type="Proteomes" id="UP000003536">
    <property type="component" value="Unassembled WGS sequence"/>
</dbReference>
<feature type="non-terminal residue" evidence="1">
    <location>
        <position position="116"/>
    </location>
</feature>
<proteinExistence type="predicted"/>
<dbReference type="Pfam" id="PF02924">
    <property type="entry name" value="HDPD"/>
    <property type="match status" value="1"/>
</dbReference>
<dbReference type="EMBL" id="AFCX01000719">
    <property type="protein sequence ID" value="EHD03821.1"/>
    <property type="molecule type" value="Genomic_DNA"/>
</dbReference>
<dbReference type="InterPro" id="IPR004195">
    <property type="entry name" value="Head_decoration_D"/>
</dbReference>
<dbReference type="Gene3D" id="2.40.300.10">
    <property type="entry name" value="Head decoration protein D"/>
    <property type="match status" value="1"/>
</dbReference>
<gene>
    <name evidence="1" type="ORF">LTSEWAN_2154</name>
</gene>
<reference evidence="1 2" key="1">
    <citation type="journal article" date="2011" name="BMC Genomics">
        <title>Genome sequencing reveals diversification of virulence factor content and possible host adaptation in distinct subpopulations of Salmonella enterica.</title>
        <authorList>
            <person name="den Bakker H.C."/>
            <person name="Moreno Switt A.I."/>
            <person name="Govoni G."/>
            <person name="Cummings C.A."/>
            <person name="Ranieri M.L."/>
            <person name="Degoricija L."/>
            <person name="Hoelzer K."/>
            <person name="Rodriguez-Rivera L.D."/>
            <person name="Brown S."/>
            <person name="Bolchacova E."/>
            <person name="Furtado M.R."/>
            <person name="Wiedmann M."/>
        </authorList>
    </citation>
    <scope>NUCLEOTIDE SEQUENCE [LARGE SCALE GENOMIC DNA]</scope>
    <source>
        <strain evidence="1 2">A4-580</strain>
    </source>
</reference>
<name>G5SAQ1_SALET</name>
<comment type="caution">
    <text evidence="1">The sequence shown here is derived from an EMBL/GenBank/DDBJ whole genome shotgun (WGS) entry which is preliminary data.</text>
</comment>
<sequence length="116" mass="12087">MSFTTTIEKRADNRIFAGNDPAHTATGVSGITAATPMLTPLMLDDTTGKLVAWDGQKAGTAVGVLALELDGSENLLTYWKSGTFATESLAWPKSVDAIKQANAFAGSAVSHAALPY</sequence>
<accession>G5SAQ1</accession>
<dbReference type="SUPFAM" id="SSF51274">
    <property type="entry name" value="Head decoration protein D (gpD, major capsid protein D)"/>
    <property type="match status" value="1"/>
</dbReference>
<dbReference type="InterPro" id="IPR036630">
    <property type="entry name" value="Head_decoration_D_sf"/>
</dbReference>